<keyword evidence="5" id="KW-1185">Reference proteome</keyword>
<dbReference type="GO" id="GO:0005096">
    <property type="term" value="F:GTPase activator activity"/>
    <property type="evidence" value="ECO:0007669"/>
    <property type="project" value="UniProtKB-KW"/>
</dbReference>
<feature type="compositionally biased region" description="Basic residues" evidence="2">
    <location>
        <begin position="93"/>
        <end position="108"/>
    </location>
</feature>
<accession>A0A8H2VBK6</accession>
<dbReference type="PROSITE" id="PS50238">
    <property type="entry name" value="RHOGAP"/>
    <property type="match status" value="1"/>
</dbReference>
<evidence type="ECO:0000313" key="5">
    <source>
        <dbReference type="Proteomes" id="UP000644660"/>
    </source>
</evidence>
<dbReference type="RefSeq" id="XP_041404299.1">
    <property type="nucleotide sequence ID" value="XM_041548365.1"/>
</dbReference>
<reference evidence="4 5" key="1">
    <citation type="submission" date="2020-05" db="EMBL/GenBank/DDBJ databases">
        <authorList>
            <person name="Casaregola S."/>
            <person name="Devillers H."/>
            <person name="Grondin C."/>
        </authorList>
    </citation>
    <scope>NUCLEOTIDE SEQUENCE [LARGE SCALE GENOMIC DNA]</scope>
    <source>
        <strain evidence="4 5">CLIB 1767</strain>
    </source>
</reference>
<dbReference type="PANTHER" id="PTHR15228">
    <property type="entry name" value="SPERMATHECAL PHYSIOLOGY VARIANT"/>
    <property type="match status" value="1"/>
</dbReference>
<name>A0A8H2VBK6_9SACH</name>
<dbReference type="SMART" id="SM00324">
    <property type="entry name" value="RhoGAP"/>
    <property type="match status" value="1"/>
</dbReference>
<feature type="domain" description="Rho-GAP" evidence="3">
    <location>
        <begin position="171"/>
        <end position="395"/>
    </location>
</feature>
<sequence>MNGFLKQFNKKHNSANNETVVLSTNSASTNTTHVLSQDQNSNNNLIPSLDRSLSDNSTQSANMPRSVPTNIESPSSPSKGSSFKNWFAELSPSHHHHNHHNHQQRHQHSTSNGSIENKNHPTTHFTYSKSGINNINSNSTMVGITTNSKKVFDTSLVASTEVVKCEIVMSNELNEIFFGYVPVVIAKCGSIIKKYGLNTPGIFRKSGNKKKIDYLINHYFAHEPFYGLDFNYEGPTGQNQEYSIHEFASLFKTYLNRLTEPVIPYENFDSFINCMKQYREMINYYDNVTNPEIVDKTTIQYGNENQSKDIKELLQKYHILIHTLPEANRELLIYVLDLLGMIQKHSSINLMTCENISIVFQPSLLSHLEFSTDLQPNRLARYTLHFLVENFDTLANSYLGATPSLSSS</sequence>
<feature type="compositionally biased region" description="Low complexity" evidence="2">
    <location>
        <begin position="73"/>
        <end position="82"/>
    </location>
</feature>
<dbReference type="InterPro" id="IPR051025">
    <property type="entry name" value="RhoGAP"/>
</dbReference>
<keyword evidence="1" id="KW-0343">GTPase activation</keyword>
<dbReference type="AlphaFoldDB" id="A0A8H2VBK6"/>
<evidence type="ECO:0000313" key="4">
    <source>
        <dbReference type="EMBL" id="CAB4252261.1"/>
    </source>
</evidence>
<dbReference type="InterPro" id="IPR000198">
    <property type="entry name" value="RhoGAP_dom"/>
</dbReference>
<evidence type="ECO:0000256" key="2">
    <source>
        <dbReference type="SAM" id="MobiDB-lite"/>
    </source>
</evidence>
<comment type="caution">
    <text evidence="4">The sequence shown here is derived from an EMBL/GenBank/DDBJ whole genome shotgun (WGS) entry which is preliminary data.</text>
</comment>
<feature type="region of interest" description="Disordered" evidence="2">
    <location>
        <begin position="30"/>
        <end position="125"/>
    </location>
</feature>
<gene>
    <name evidence="4" type="ORF">KABA2_01S09636</name>
</gene>
<feature type="compositionally biased region" description="Polar residues" evidence="2">
    <location>
        <begin position="54"/>
        <end position="72"/>
    </location>
</feature>
<dbReference type="Proteomes" id="UP000644660">
    <property type="component" value="Unassembled WGS sequence"/>
</dbReference>
<protein>
    <submittedName>
        <fullName evidence="4">Some similarities with Saccharomyces cerevisiae YDR389W SAC7 GTPase activating protein (GAP) for Rho1p</fullName>
    </submittedName>
</protein>
<proteinExistence type="predicted"/>
<dbReference type="GO" id="GO:0007165">
    <property type="term" value="P:signal transduction"/>
    <property type="evidence" value="ECO:0007669"/>
    <property type="project" value="InterPro"/>
</dbReference>
<evidence type="ECO:0000256" key="1">
    <source>
        <dbReference type="ARBA" id="ARBA00022468"/>
    </source>
</evidence>
<dbReference type="Gene3D" id="1.10.555.10">
    <property type="entry name" value="Rho GTPase activation protein"/>
    <property type="match status" value="1"/>
</dbReference>
<dbReference type="Pfam" id="PF00620">
    <property type="entry name" value="RhoGAP"/>
    <property type="match status" value="1"/>
</dbReference>
<dbReference type="OrthoDB" id="3196451at2759"/>
<dbReference type="SUPFAM" id="SSF48350">
    <property type="entry name" value="GTPase activation domain, GAP"/>
    <property type="match status" value="1"/>
</dbReference>
<feature type="compositionally biased region" description="Polar residues" evidence="2">
    <location>
        <begin position="30"/>
        <end position="46"/>
    </location>
</feature>
<dbReference type="InterPro" id="IPR008936">
    <property type="entry name" value="Rho_GTPase_activation_prot"/>
</dbReference>
<feature type="compositionally biased region" description="Polar residues" evidence="2">
    <location>
        <begin position="113"/>
        <end position="125"/>
    </location>
</feature>
<dbReference type="PANTHER" id="PTHR15228:SF25">
    <property type="entry name" value="F-BAR DOMAIN-CONTAINING PROTEIN"/>
    <property type="match status" value="1"/>
</dbReference>
<dbReference type="GeneID" id="64855385"/>
<organism evidence="4 5">
    <name type="scientific">Maudiozyma barnettii</name>
    <dbReference type="NCBI Taxonomy" id="61262"/>
    <lineage>
        <taxon>Eukaryota</taxon>
        <taxon>Fungi</taxon>
        <taxon>Dikarya</taxon>
        <taxon>Ascomycota</taxon>
        <taxon>Saccharomycotina</taxon>
        <taxon>Saccharomycetes</taxon>
        <taxon>Saccharomycetales</taxon>
        <taxon>Saccharomycetaceae</taxon>
        <taxon>Maudiozyma</taxon>
    </lineage>
</organism>
<dbReference type="EMBL" id="CAEFZW010000001">
    <property type="protein sequence ID" value="CAB4252261.1"/>
    <property type="molecule type" value="Genomic_DNA"/>
</dbReference>
<evidence type="ECO:0000259" key="3">
    <source>
        <dbReference type="PROSITE" id="PS50238"/>
    </source>
</evidence>